<dbReference type="EMBL" id="BGZK01001224">
    <property type="protein sequence ID" value="GBP74819.1"/>
    <property type="molecule type" value="Genomic_DNA"/>
</dbReference>
<evidence type="ECO:0000313" key="1">
    <source>
        <dbReference type="EMBL" id="GBP74819.1"/>
    </source>
</evidence>
<comment type="caution">
    <text evidence="1">The sequence shown here is derived from an EMBL/GenBank/DDBJ whole genome shotgun (WGS) entry which is preliminary data.</text>
</comment>
<accession>A0A4C1YJM2</accession>
<organism evidence="1 2">
    <name type="scientific">Eumeta variegata</name>
    <name type="common">Bagworm moth</name>
    <name type="synonym">Eumeta japonica</name>
    <dbReference type="NCBI Taxonomy" id="151549"/>
    <lineage>
        <taxon>Eukaryota</taxon>
        <taxon>Metazoa</taxon>
        <taxon>Ecdysozoa</taxon>
        <taxon>Arthropoda</taxon>
        <taxon>Hexapoda</taxon>
        <taxon>Insecta</taxon>
        <taxon>Pterygota</taxon>
        <taxon>Neoptera</taxon>
        <taxon>Endopterygota</taxon>
        <taxon>Lepidoptera</taxon>
        <taxon>Glossata</taxon>
        <taxon>Ditrysia</taxon>
        <taxon>Tineoidea</taxon>
        <taxon>Psychidae</taxon>
        <taxon>Oiketicinae</taxon>
        <taxon>Eumeta</taxon>
    </lineage>
</organism>
<sequence length="88" mass="9748">MRPVQISVAANRAVPNRFASDVNGIGAILHISLYWTIHQGAECRPDAACSPGPGRWVRDVHRTRIVDSMCPKTFALMAKHQIVKKKLS</sequence>
<protein>
    <submittedName>
        <fullName evidence="1">Uncharacterized protein</fullName>
    </submittedName>
</protein>
<name>A0A4C1YJM2_EUMVA</name>
<reference evidence="1 2" key="1">
    <citation type="journal article" date="2019" name="Commun. Biol.">
        <title>The bagworm genome reveals a unique fibroin gene that provides high tensile strength.</title>
        <authorList>
            <person name="Kono N."/>
            <person name="Nakamura H."/>
            <person name="Ohtoshi R."/>
            <person name="Tomita M."/>
            <person name="Numata K."/>
            <person name="Arakawa K."/>
        </authorList>
    </citation>
    <scope>NUCLEOTIDE SEQUENCE [LARGE SCALE GENOMIC DNA]</scope>
</reference>
<evidence type="ECO:0000313" key="2">
    <source>
        <dbReference type="Proteomes" id="UP000299102"/>
    </source>
</evidence>
<gene>
    <name evidence="1" type="ORF">EVAR_55089_1</name>
</gene>
<dbReference type="AlphaFoldDB" id="A0A4C1YJM2"/>
<dbReference type="Proteomes" id="UP000299102">
    <property type="component" value="Unassembled WGS sequence"/>
</dbReference>
<keyword evidence="2" id="KW-1185">Reference proteome</keyword>
<proteinExistence type="predicted"/>